<name>A0A4Y3KLD9_9CELL</name>
<dbReference type="OrthoDB" id="9808724at2"/>
<gene>
    <name evidence="1" type="ORF">CGE01nite_20480</name>
</gene>
<dbReference type="RefSeq" id="WP_048342502.1">
    <property type="nucleotide sequence ID" value="NZ_BJLQ01000020.1"/>
</dbReference>
<dbReference type="InterPro" id="IPR009784">
    <property type="entry name" value="DUF1349"/>
</dbReference>
<keyword evidence="2" id="KW-1185">Reference proteome</keyword>
<accession>A0A4Y3KLD9</accession>
<dbReference type="PANTHER" id="PTHR35332">
    <property type="entry name" value="REGULATION OF ENOLASE PROTEIN 1"/>
    <property type="match status" value="1"/>
</dbReference>
<evidence type="ECO:0000313" key="2">
    <source>
        <dbReference type="Proteomes" id="UP000320461"/>
    </source>
</evidence>
<dbReference type="PANTHER" id="PTHR35332:SF2">
    <property type="entry name" value="REGULATION OF ENOLASE PROTEIN 1"/>
    <property type="match status" value="1"/>
</dbReference>
<dbReference type="Proteomes" id="UP000320461">
    <property type="component" value="Unassembled WGS sequence"/>
</dbReference>
<dbReference type="EMBL" id="BJLQ01000020">
    <property type="protein sequence ID" value="GEA84797.1"/>
    <property type="molecule type" value="Genomic_DNA"/>
</dbReference>
<organism evidence="1 2">
    <name type="scientific">Cellulomonas gelida</name>
    <dbReference type="NCBI Taxonomy" id="1712"/>
    <lineage>
        <taxon>Bacteria</taxon>
        <taxon>Bacillati</taxon>
        <taxon>Actinomycetota</taxon>
        <taxon>Actinomycetes</taxon>
        <taxon>Micrococcales</taxon>
        <taxon>Cellulomonadaceae</taxon>
        <taxon>Cellulomonas</taxon>
    </lineage>
</organism>
<dbReference type="Pfam" id="PF07081">
    <property type="entry name" value="DUF1349"/>
    <property type="match status" value="1"/>
</dbReference>
<dbReference type="Gene3D" id="2.60.120.200">
    <property type="match status" value="1"/>
</dbReference>
<proteinExistence type="predicted"/>
<comment type="caution">
    <text evidence="1">The sequence shown here is derived from an EMBL/GenBank/DDBJ whole genome shotgun (WGS) entry which is preliminary data.</text>
</comment>
<protein>
    <recommendedName>
        <fullName evidence="3">DUF1349 domain-containing protein</fullName>
    </recommendedName>
</protein>
<dbReference type="AlphaFoldDB" id="A0A4Y3KLD9"/>
<dbReference type="InterPro" id="IPR013320">
    <property type="entry name" value="ConA-like_dom_sf"/>
</dbReference>
<dbReference type="SUPFAM" id="SSF49899">
    <property type="entry name" value="Concanavalin A-like lectins/glucanases"/>
    <property type="match status" value="1"/>
</dbReference>
<evidence type="ECO:0008006" key="3">
    <source>
        <dbReference type="Google" id="ProtNLM"/>
    </source>
</evidence>
<sequence>MSTLVVPGVPLPLVPSSESTWEVDADGRLQVTAAPLSDIFVDPGAGDGQVNSTSMLNAGTLLAAAPEGDFQLSAHVKVDFAATFDAGVLLLWLDETHWAKLCFEYSPAGEAMVVSVVNRHVADDANAFVVPRHDFWLRVSRIDNVFAFHASPDGQVWSLVRVFSLERPGVALRVGFEAQSPTGDGCAVTFSRTRLVQERLTDLRDGS</sequence>
<evidence type="ECO:0000313" key="1">
    <source>
        <dbReference type="EMBL" id="GEA84797.1"/>
    </source>
</evidence>
<reference evidence="1 2" key="1">
    <citation type="submission" date="2019-06" db="EMBL/GenBank/DDBJ databases">
        <title>Whole genome shotgun sequence of Cellulomonas gelida NBRC 3748.</title>
        <authorList>
            <person name="Hosoyama A."/>
            <person name="Uohara A."/>
            <person name="Ohji S."/>
            <person name="Ichikawa N."/>
        </authorList>
    </citation>
    <scope>NUCLEOTIDE SEQUENCE [LARGE SCALE GENOMIC DNA]</scope>
    <source>
        <strain evidence="1 2">NBRC 3748</strain>
    </source>
</reference>